<dbReference type="OrthoDB" id="6134459at2759"/>
<name>A0A8K0E918_BRALA</name>
<dbReference type="SUPFAM" id="SSF90188">
    <property type="entry name" value="Somatomedin B domain"/>
    <property type="match status" value="1"/>
</dbReference>
<feature type="transmembrane region" description="Helical" evidence="3">
    <location>
        <begin position="1349"/>
        <end position="1368"/>
    </location>
</feature>
<keyword evidence="3" id="KW-0472">Membrane</keyword>
<dbReference type="SMART" id="SM00201">
    <property type="entry name" value="SO"/>
    <property type="match status" value="2"/>
</dbReference>
<feature type="transmembrane region" description="Helical" evidence="3">
    <location>
        <begin position="1164"/>
        <end position="1185"/>
    </location>
</feature>
<dbReference type="PROSITE" id="PS50958">
    <property type="entry name" value="SMB_2"/>
    <property type="match status" value="2"/>
</dbReference>
<dbReference type="PROSITE" id="PS00524">
    <property type="entry name" value="SMB_1"/>
    <property type="match status" value="2"/>
</dbReference>
<keyword evidence="6" id="KW-1185">Reference proteome</keyword>
<feature type="region of interest" description="Disordered" evidence="2">
    <location>
        <begin position="44"/>
        <end position="116"/>
    </location>
</feature>
<protein>
    <submittedName>
        <fullName evidence="5">ENPP1 protein</fullName>
    </submittedName>
</protein>
<feature type="compositionally biased region" description="Basic and acidic residues" evidence="2">
    <location>
        <begin position="221"/>
        <end position="232"/>
    </location>
</feature>
<keyword evidence="1" id="KW-1015">Disulfide bond</keyword>
<dbReference type="InterPro" id="IPR001212">
    <property type="entry name" value="Somatomedin_B_dom"/>
</dbReference>
<dbReference type="EMBL" id="OV696697">
    <property type="protein sequence ID" value="CAH1241527.1"/>
    <property type="molecule type" value="Genomic_DNA"/>
</dbReference>
<evidence type="ECO:0000313" key="5">
    <source>
        <dbReference type="EMBL" id="CAH1241527.1"/>
    </source>
</evidence>
<dbReference type="Gene3D" id="4.10.410.20">
    <property type="match status" value="1"/>
</dbReference>
<proteinExistence type="predicted"/>
<dbReference type="Proteomes" id="UP000838412">
    <property type="component" value="Chromosome 12"/>
</dbReference>
<reference evidence="5" key="1">
    <citation type="submission" date="2022-01" db="EMBL/GenBank/DDBJ databases">
        <authorList>
            <person name="Braso-Vives M."/>
        </authorList>
    </citation>
    <scope>NUCLEOTIDE SEQUENCE</scope>
</reference>
<feature type="domain" description="SMB" evidence="4">
    <location>
        <begin position="770"/>
        <end position="815"/>
    </location>
</feature>
<feature type="transmembrane region" description="Helical" evidence="3">
    <location>
        <begin position="1227"/>
        <end position="1247"/>
    </location>
</feature>
<feature type="domain" description="SMB" evidence="4">
    <location>
        <begin position="826"/>
        <end position="870"/>
    </location>
</feature>
<feature type="compositionally biased region" description="Polar residues" evidence="2">
    <location>
        <begin position="103"/>
        <end position="116"/>
    </location>
</feature>
<evidence type="ECO:0000256" key="2">
    <source>
        <dbReference type="SAM" id="MobiDB-lite"/>
    </source>
</evidence>
<feature type="transmembrane region" description="Helical" evidence="3">
    <location>
        <begin position="1308"/>
        <end position="1328"/>
    </location>
</feature>
<keyword evidence="3" id="KW-0812">Transmembrane</keyword>
<evidence type="ECO:0000259" key="4">
    <source>
        <dbReference type="PROSITE" id="PS50958"/>
    </source>
</evidence>
<feature type="transmembrane region" description="Helical" evidence="3">
    <location>
        <begin position="1259"/>
        <end position="1282"/>
    </location>
</feature>
<dbReference type="InterPro" id="IPR036024">
    <property type="entry name" value="Somatomedin_B-like_dom_sf"/>
</dbReference>
<feature type="transmembrane region" description="Helical" evidence="3">
    <location>
        <begin position="21"/>
        <end position="39"/>
    </location>
</feature>
<accession>A0A8K0E918</accession>
<dbReference type="Pfam" id="PF01033">
    <property type="entry name" value="Somatomedin_B"/>
    <property type="match status" value="1"/>
</dbReference>
<dbReference type="InterPro" id="IPR053231">
    <property type="entry name" value="GPCR_LN-TM7"/>
</dbReference>
<feature type="region of interest" description="Disordered" evidence="2">
    <location>
        <begin position="165"/>
        <end position="232"/>
    </location>
</feature>
<gene>
    <name evidence="5" type="primary">ENPP1</name>
    <name evidence="5" type="ORF">BLAG_LOCUS5132</name>
</gene>
<evidence type="ECO:0000313" key="6">
    <source>
        <dbReference type="Proteomes" id="UP000838412"/>
    </source>
</evidence>
<keyword evidence="3" id="KW-1133">Transmembrane helix</keyword>
<feature type="transmembrane region" description="Helical" evidence="3">
    <location>
        <begin position="1197"/>
        <end position="1215"/>
    </location>
</feature>
<feature type="compositionally biased region" description="Basic and acidic residues" evidence="2">
    <location>
        <begin position="192"/>
        <end position="213"/>
    </location>
</feature>
<evidence type="ECO:0000256" key="3">
    <source>
        <dbReference type="SAM" id="Phobius"/>
    </source>
</evidence>
<sequence>MRRRGRQQRARGRQGRRLAPILLFFVTSTTLYFISKYFADDFSPNKSPFTEGTPPTAPESTPVWPVHRDYEKDLLRKRRDRPNDRKSNSNLSSAKPHDIDQLISPTSGKGFSTHNSKFNKVRSSGIAWDKTRDDSDVIQLGVERSPPNGDVDDFLARRDQIPFNVQPEVNKPPDALKLVNISTNDGGGKEQPLPRDKGSRVTDDSGAKIVDSDDKPEDSEPPPKRERLPLQAEEKVSTFINAKGQPVNAEAKFVDINRKKIHPTFRHKSQKAVRVVDEDILFVIEKEDILRSKTQSKMKEDGELHIISTRAGIFDIIDNANEMQSPRTKMSQAGSIHQWLRVSQYWTVQDNLQWSDRFNTWKALDLDPSTTWLVERTLPLIIDFGASYDLSQIRITYKENQHAITGYRLYMSTGPHAQRQQVQWTHVLTKLRQNVSADGEEIIAGFSGIGRSWKLDFLHVFNDRELWCNKTYMFLTSQERWNDKVYVKNVDFFGTKVAVEETAASPGHWIAHAGISPEVREYTGSAYFKRGMSHGVTYIKSKTSTFWIPLGTHRYHNNWFVVLAYHVSYTMKKLRISNYGCDWNHDVKAFTLQVSNTSNPYSWTHVLTVNDVAANTSLPQYSGGFSASGRYWMVTVTATYSGWEPWMRVFHLFGIKDSPYLCNEVAMGYLDGVIHGPTSNHTNDVDGGGMAMGTVIENHLNPSHIYDVMWNDGNSGQYVIGDVGNTRRIDLFPAGYGCRRDVVPNIMLPLKADICCVPSHLNWNPEPELSGLQCSNTASCRVCGSMTGNSCGCDKACRIFGDCCHNYQAACGDDVRDNEDIRPVIQPDSCRGRCNIENIVSKVTCNCTSSCNMTETCCDDFEDVCQGEKDHGTGASDVNISATEGSQPLQCVAPWNFRSHFWMVASCPPSYADSVVRGLCETSYENNDMFLHAPVTDNSTNTNYRNIFCALCNKARYMVGWKMVNKCGYTPLDPLKTILQDKDDICNHYFRPTVAPARLCFPPNTTPPRASVRCDVAKCRNITAVFYANAIPFRNSACAECYADEYDLFDSSCKADESIFIGFLGTITVLFDYSNILQSKMSSSELEVFDHTESCSVGFIYDPFRDNCRKISFVPPKEVRKDVGVKEVGDSLENDPYGQQALTPSPIEDGVLPTQSPDFPQQSATFLVINTVSGASAVVSILYLLSGLRHFARAESTVKICLLTCLLLAQVSQLVGQVVPSAACCTAMLVCTLCFCLAASLSLTATIQHLSVLQRGGTCTVTCHLLVIVLIPLSMSGGYIALDDSIRMEAPRPLTTFQICWIDDPVKMAITMVVPALICTLVDLYYLIRMSVACATANDLQYSFLAQGALLFLPFTVAMTTGVLTAYFDSDLLRMAFLYMPGF</sequence>
<dbReference type="PANTHER" id="PTHR45902">
    <property type="entry name" value="LATROPHILIN RECEPTOR-LIKE PROTEIN A"/>
    <property type="match status" value="1"/>
</dbReference>
<organism evidence="5 6">
    <name type="scientific">Branchiostoma lanceolatum</name>
    <name type="common">Common lancelet</name>
    <name type="synonym">Amphioxus lanceolatum</name>
    <dbReference type="NCBI Taxonomy" id="7740"/>
    <lineage>
        <taxon>Eukaryota</taxon>
        <taxon>Metazoa</taxon>
        <taxon>Chordata</taxon>
        <taxon>Cephalochordata</taxon>
        <taxon>Leptocardii</taxon>
        <taxon>Amphioxiformes</taxon>
        <taxon>Branchiostomatidae</taxon>
        <taxon>Branchiostoma</taxon>
    </lineage>
</organism>
<evidence type="ECO:0000256" key="1">
    <source>
        <dbReference type="ARBA" id="ARBA00023157"/>
    </source>
</evidence>
<dbReference type="PANTHER" id="PTHR45902:SF1">
    <property type="entry name" value="LATROPHILIN RECEPTOR-LIKE PROTEIN A"/>
    <property type="match status" value="1"/>
</dbReference>
<dbReference type="Gene3D" id="2.60.120.260">
    <property type="entry name" value="Galactose-binding domain-like"/>
    <property type="match status" value="2"/>
</dbReference>